<protein>
    <recommendedName>
        <fullName evidence="3">Cytoplasmic protein</fullName>
    </recommendedName>
</protein>
<organism evidence="1 2">
    <name type="scientific">Brucella intermedia 229E</name>
    <dbReference type="NCBI Taxonomy" id="1337887"/>
    <lineage>
        <taxon>Bacteria</taxon>
        <taxon>Pseudomonadati</taxon>
        <taxon>Pseudomonadota</taxon>
        <taxon>Alphaproteobacteria</taxon>
        <taxon>Hyphomicrobiales</taxon>
        <taxon>Brucellaceae</taxon>
        <taxon>Brucella/Ochrobactrum group</taxon>
        <taxon>Brucella</taxon>
    </lineage>
</organism>
<dbReference type="PATRIC" id="fig|1337887.3.peg.4311"/>
<dbReference type="Gene3D" id="1.10.3680.10">
    <property type="entry name" value="TerB-like"/>
    <property type="match status" value="1"/>
</dbReference>
<dbReference type="InterPro" id="IPR029024">
    <property type="entry name" value="TerB-like"/>
</dbReference>
<evidence type="ECO:0000313" key="2">
    <source>
        <dbReference type="Proteomes" id="UP000016842"/>
    </source>
</evidence>
<sequence>MREMRTPALWRGNPGAVNGQCRISLRNRVRLPNFPVNSNEMMIPIMLYRSSPMKKITPQDALVYIMITTSAADTTMTDAELSSIGNVVSRLPVFQGFDKERLPKLASDCYALLADEDGLEKILDLAHDALPERLYDTAYALAVEVAAADLHVEQEELEFLQMLRDRWTLDELTVAAIERSARVRFRKLDPAV</sequence>
<dbReference type="EMBL" id="ASXJ01000320">
    <property type="protein sequence ID" value="ERM00459.1"/>
    <property type="molecule type" value="Genomic_DNA"/>
</dbReference>
<gene>
    <name evidence="1" type="ORF">Q644_04710</name>
</gene>
<reference evidence="1 2" key="1">
    <citation type="journal article" date="2014" name="FEMS Microbiol. Lett.">
        <title>Genome sequencing analysis reveals virulence-related gene content of Ochrobactrum intermedium strain 229E, a urease-positive strain isolated from the human gastric niche.</title>
        <authorList>
            <person name="Kulkarni G.J."/>
            <person name="Shetty S."/>
            <person name="Dharne M.S."/>
            <person name="Shouche Y.S."/>
        </authorList>
    </citation>
    <scope>NUCLEOTIDE SEQUENCE [LARGE SCALE GENOMIC DNA]</scope>
    <source>
        <strain evidence="1 2">229E</strain>
    </source>
</reference>
<evidence type="ECO:0008006" key="3">
    <source>
        <dbReference type="Google" id="ProtNLM"/>
    </source>
</evidence>
<evidence type="ECO:0000313" key="1">
    <source>
        <dbReference type="EMBL" id="ERM00459.1"/>
    </source>
</evidence>
<comment type="caution">
    <text evidence="1">The sequence shown here is derived from an EMBL/GenBank/DDBJ whole genome shotgun (WGS) entry which is preliminary data.</text>
</comment>
<dbReference type="CDD" id="cd07176">
    <property type="entry name" value="terB"/>
    <property type="match status" value="1"/>
</dbReference>
<name>U4V710_9HYPH</name>
<dbReference type="AlphaFoldDB" id="U4V710"/>
<accession>U4V710</accession>
<dbReference type="Proteomes" id="UP000016842">
    <property type="component" value="Unassembled WGS sequence"/>
</dbReference>
<dbReference type="SUPFAM" id="SSF158682">
    <property type="entry name" value="TerB-like"/>
    <property type="match status" value="1"/>
</dbReference>
<proteinExistence type="predicted"/>